<proteinExistence type="predicted"/>
<dbReference type="KEGG" id="ccal:108629299"/>
<accession>A0AAJ7J9D2</accession>
<evidence type="ECO:0000313" key="1">
    <source>
        <dbReference type="Proteomes" id="UP000694925"/>
    </source>
</evidence>
<reference evidence="2" key="1">
    <citation type="submission" date="2025-08" db="UniProtKB">
        <authorList>
            <consortium name="RefSeq"/>
        </authorList>
    </citation>
    <scope>IDENTIFICATION</scope>
    <source>
        <tissue evidence="2">Whole body</tissue>
    </source>
</reference>
<dbReference type="Gene3D" id="3.15.10.30">
    <property type="entry name" value="Haemolymph juvenile hormone binding protein"/>
    <property type="match status" value="1"/>
</dbReference>
<evidence type="ECO:0000313" key="2">
    <source>
        <dbReference type="RefSeq" id="XP_017887383.1"/>
    </source>
</evidence>
<organism evidence="1 2">
    <name type="scientific">Ceratina calcarata</name>
    <dbReference type="NCBI Taxonomy" id="156304"/>
    <lineage>
        <taxon>Eukaryota</taxon>
        <taxon>Metazoa</taxon>
        <taxon>Ecdysozoa</taxon>
        <taxon>Arthropoda</taxon>
        <taxon>Hexapoda</taxon>
        <taxon>Insecta</taxon>
        <taxon>Pterygota</taxon>
        <taxon>Neoptera</taxon>
        <taxon>Endopterygota</taxon>
        <taxon>Hymenoptera</taxon>
        <taxon>Apocrita</taxon>
        <taxon>Aculeata</taxon>
        <taxon>Apoidea</taxon>
        <taxon>Anthophila</taxon>
        <taxon>Apidae</taxon>
        <taxon>Ceratina</taxon>
        <taxon>Zadontomerus</taxon>
    </lineage>
</organism>
<dbReference type="RefSeq" id="XP_017887383.1">
    <property type="nucleotide sequence ID" value="XM_018031894.2"/>
</dbReference>
<name>A0AAJ7J9D2_9HYME</name>
<sequence>LIANTEVLVNAQGKEVTDKNGIGRIDIDKLVTKIRVGDGNIRLKAPPSHTVAADAAATFFNSNPRLVLDIASPIIEDTAATVSRALVARALGVLTKEELLP</sequence>
<dbReference type="Proteomes" id="UP000694925">
    <property type="component" value="Unplaced"/>
</dbReference>
<protein>
    <submittedName>
        <fullName evidence="2">Uncharacterized protein LOC108629299</fullName>
    </submittedName>
</protein>
<gene>
    <name evidence="2" type="primary">LOC108629299</name>
</gene>
<feature type="non-terminal residue" evidence="2">
    <location>
        <position position="1"/>
    </location>
</feature>
<dbReference type="GeneID" id="108629299"/>
<dbReference type="InterPro" id="IPR010562">
    <property type="entry name" value="Haemolymph_juvenile_hormone-bd"/>
</dbReference>
<dbReference type="Pfam" id="PF06585">
    <property type="entry name" value="JHBP"/>
    <property type="match status" value="1"/>
</dbReference>
<dbReference type="InterPro" id="IPR038606">
    <property type="entry name" value="To_sf"/>
</dbReference>
<keyword evidence="1" id="KW-1185">Reference proteome</keyword>
<dbReference type="AlphaFoldDB" id="A0AAJ7J9D2"/>